<dbReference type="Pfam" id="PF00873">
    <property type="entry name" value="ACR_tran"/>
    <property type="match status" value="2"/>
</dbReference>
<feature type="transmembrane region" description="Helical" evidence="1">
    <location>
        <begin position="1033"/>
        <end position="1054"/>
    </location>
</feature>
<name>A0A1F5RW24_9BACT</name>
<dbReference type="EMBL" id="MFFX01000044">
    <property type="protein sequence ID" value="OGF18620.1"/>
    <property type="molecule type" value="Genomic_DNA"/>
</dbReference>
<dbReference type="InterPro" id="IPR027463">
    <property type="entry name" value="AcrB_DN_DC_subdom"/>
</dbReference>
<feature type="transmembrane region" description="Helical" evidence="1">
    <location>
        <begin position="527"/>
        <end position="546"/>
    </location>
</feature>
<keyword evidence="1" id="KW-0812">Transmembrane</keyword>
<dbReference type="GO" id="GO:0042910">
    <property type="term" value="F:xenobiotic transmembrane transporter activity"/>
    <property type="evidence" value="ECO:0007669"/>
    <property type="project" value="TreeGrafter"/>
</dbReference>
<feature type="transmembrane region" description="Helical" evidence="1">
    <location>
        <begin position="460"/>
        <end position="480"/>
    </location>
</feature>
<dbReference type="SUPFAM" id="SSF82693">
    <property type="entry name" value="Multidrug efflux transporter AcrB pore domain, PN1, PN2, PC1 and PC2 subdomains"/>
    <property type="match status" value="3"/>
</dbReference>
<feature type="transmembrane region" description="Helical" evidence="1">
    <location>
        <begin position="33"/>
        <end position="57"/>
    </location>
</feature>
<feature type="transmembrane region" description="Helical" evidence="1">
    <location>
        <begin position="418"/>
        <end position="439"/>
    </location>
</feature>
<feature type="transmembrane region" description="Helical" evidence="1">
    <location>
        <begin position="647"/>
        <end position="666"/>
    </location>
</feature>
<dbReference type="InterPro" id="IPR001036">
    <property type="entry name" value="Acrflvin-R"/>
</dbReference>
<feature type="transmembrane region" description="Helical" evidence="1">
    <location>
        <begin position="492"/>
        <end position="515"/>
    </location>
</feature>
<evidence type="ECO:0008006" key="4">
    <source>
        <dbReference type="Google" id="ProtNLM"/>
    </source>
</evidence>
<dbReference type="Gene3D" id="1.20.1640.10">
    <property type="entry name" value="Multidrug efflux transporter AcrB transmembrane domain"/>
    <property type="match status" value="3"/>
</dbReference>
<evidence type="ECO:0000313" key="2">
    <source>
        <dbReference type="EMBL" id="OGF18620.1"/>
    </source>
</evidence>
<proteinExistence type="predicted"/>
<keyword evidence="1" id="KW-1133">Transmembrane helix</keyword>
<dbReference type="AlphaFoldDB" id="A0A1F5RW24"/>
<evidence type="ECO:0000313" key="3">
    <source>
        <dbReference type="Proteomes" id="UP000178682"/>
    </source>
</evidence>
<dbReference type="GO" id="GO:0005886">
    <property type="term" value="C:plasma membrane"/>
    <property type="evidence" value="ECO:0007669"/>
    <property type="project" value="TreeGrafter"/>
</dbReference>
<feature type="transmembrane region" description="Helical" evidence="1">
    <location>
        <begin position="1081"/>
        <end position="1098"/>
    </location>
</feature>
<feature type="transmembrane region" description="Helical" evidence="1">
    <location>
        <begin position="1007"/>
        <end position="1027"/>
    </location>
</feature>
<dbReference type="SUPFAM" id="SSF82714">
    <property type="entry name" value="Multidrug efflux transporter AcrB TolC docking domain, DN and DC subdomains"/>
    <property type="match status" value="2"/>
</dbReference>
<feature type="transmembrane region" description="Helical" evidence="1">
    <location>
        <begin position="1110"/>
        <end position="1133"/>
    </location>
</feature>
<dbReference type="PANTHER" id="PTHR32063">
    <property type="match status" value="1"/>
</dbReference>
<dbReference type="Proteomes" id="UP000178682">
    <property type="component" value="Unassembled WGS sequence"/>
</dbReference>
<dbReference type="SUPFAM" id="SSF82866">
    <property type="entry name" value="Multidrug efflux transporter AcrB transmembrane domain"/>
    <property type="match status" value="2"/>
</dbReference>
<reference evidence="2 3" key="1">
    <citation type="journal article" date="2016" name="Nat. Commun.">
        <title>Thousands of microbial genomes shed light on interconnected biogeochemical processes in an aquifer system.</title>
        <authorList>
            <person name="Anantharaman K."/>
            <person name="Brown C.T."/>
            <person name="Hug L.A."/>
            <person name="Sharon I."/>
            <person name="Castelle C.J."/>
            <person name="Probst A.J."/>
            <person name="Thomas B.C."/>
            <person name="Singh A."/>
            <person name="Wilkins M.J."/>
            <person name="Karaoz U."/>
            <person name="Brodie E.L."/>
            <person name="Williams K.H."/>
            <person name="Hubbard S.S."/>
            <person name="Banfield J.F."/>
        </authorList>
    </citation>
    <scope>NUCLEOTIDE SEQUENCE [LARGE SCALE GENOMIC DNA]</scope>
</reference>
<dbReference type="Gene3D" id="3.30.70.1430">
    <property type="entry name" value="Multidrug efflux transporter AcrB pore domain"/>
    <property type="match status" value="2"/>
</dbReference>
<dbReference type="PANTHER" id="PTHR32063:SF24">
    <property type="entry name" value="CATION EFFLUX SYSTEM (ACRB_ACRD_ACRF FAMILY)"/>
    <property type="match status" value="1"/>
</dbReference>
<dbReference type="Gene3D" id="3.30.70.1440">
    <property type="entry name" value="Multidrug efflux transporter AcrB pore domain"/>
    <property type="match status" value="1"/>
</dbReference>
<feature type="transmembrane region" description="Helical" evidence="1">
    <location>
        <begin position="552"/>
        <end position="571"/>
    </location>
</feature>
<accession>A0A1F5RW24</accession>
<evidence type="ECO:0000256" key="1">
    <source>
        <dbReference type="SAM" id="Phobius"/>
    </source>
</evidence>
<keyword evidence="1" id="KW-0472">Membrane</keyword>
<sequence length="1139" mass="124199">MNDENKPQQNTELSSDSKYLAKLEFNPALRKTWLNFFVSNFRVVVLLIILISTWGIYSYQKLPRESNPEVKIPIAVVATVYPGVSPADIEELVTKKLETGISSVKGINKITSTSANSISAITVEFEAKQDLDDSIRKLRDKVSSLKGELPADAQEPQVKEISLDDQPIWTVSLSGPYDGLAMRRYADDIADELEKIPGVREVLVSGGDEIEYEVAYDPQKLNFYRLSPDSANQAVKATNLALPAGIFTGDKFNYTIRSDARLFSAAAIANIPITHGDSGSLIYLKDVASVSEKTIKKTTYSRQSGDGQTPTDAITLSIVKKTGGNIVATINQSKTAINDLLKKFPPGINYHVNIDMAEIIGRQFEQLTHDFILTIILVGGILFLLVGLKEALVAGLAVPLTFFVTFGVMDYAGLTLNFLSVFSLLLSLGLLVDDAIVVVSATKQYLRTGKYTPEEAVLLVLNDFKVVLTTTTLTTVWAFLPMLLSTGIMGEFIKSVPITVSVTLIASLLIALMINHPLAAVLERIRLTGKFFWLIIIGLAAGGVYSAILGSWYAYLSAALLVAAVILIRWYRRGGKIVLQNNKQLMEAEAGDDELIKKKLRAQGTHEDDNWFSRAIHGVIHFNKILPYYEKALRVILATKKTRRRTIAAVLFLFAVAVSFLVTGIVPTEFFPASNEDYITISVQAPIGLRIEETDKIVRQVEAKLLKYKAIDNFSTVVGRAGASLNTIGGGSFTDTSNLAGITLRLVDAQERDVTSYDLAKQISADVKTINNATIIVESPRGGPPAGSAFEARIVGEDLRQLDKIAHDLKSALGSVKGVATPVISLKDAPAEYTFNLNPAALELNNLNAAQVGSVLRLAITGTEVSKVIQGGKEIKITARFDPKTIPNLESIQNLQLVNRLGNSVFLKDVAKIELQPSVDAITRIDQRRAVLLSSGVEGTTRPNAVLAEFQAKIKDYKMPEGYSIVYGGENEQNQESVYSILAAMVLAGILIISTLIVQFNSFKKALIVLLTIPLALIGVFFGLAIFRISLSFPGLIGLLALFGIVVKNAIILIDKINLNLRFGIPFEEAIIDAGKSRLEAIFITSICTILGLIPVTLSEETWTALGSAVIFGLTLSSFLTLFIVPTIFRMVIGEKERF</sequence>
<dbReference type="Gene3D" id="3.30.2090.10">
    <property type="entry name" value="Multidrug efflux transporter AcrB TolC docking domain, DN and DC subdomains"/>
    <property type="match status" value="2"/>
</dbReference>
<organism evidence="2 3">
    <name type="scientific">Candidatus Falkowbacteria bacterium RIFCSPLOWO2_12_FULL_45_10</name>
    <dbReference type="NCBI Taxonomy" id="1797990"/>
    <lineage>
        <taxon>Bacteria</taxon>
        <taxon>Candidatus Falkowiibacteriota</taxon>
    </lineage>
</organism>
<feature type="transmembrane region" description="Helical" evidence="1">
    <location>
        <begin position="978"/>
        <end position="1000"/>
    </location>
</feature>
<comment type="caution">
    <text evidence="2">The sequence shown here is derived from an EMBL/GenBank/DDBJ whole genome shotgun (WGS) entry which is preliminary data.</text>
</comment>
<feature type="transmembrane region" description="Helical" evidence="1">
    <location>
        <begin position="371"/>
        <end position="398"/>
    </location>
</feature>
<dbReference type="Gene3D" id="3.30.70.1320">
    <property type="entry name" value="Multidrug efflux transporter AcrB pore domain like"/>
    <property type="match status" value="1"/>
</dbReference>
<protein>
    <recommendedName>
        <fullName evidence="4">SSD domain-containing protein</fullName>
    </recommendedName>
</protein>
<gene>
    <name evidence="2" type="ORF">A3G56_02295</name>
</gene>
<dbReference type="PRINTS" id="PR00702">
    <property type="entry name" value="ACRIFLAVINRP"/>
</dbReference>